<keyword evidence="2" id="KW-1185">Reference proteome</keyword>
<accession>A0A841I189</accession>
<gene>
    <name evidence="1" type="ORF">HNR42_001265</name>
</gene>
<reference evidence="1 2" key="1">
    <citation type="submission" date="2020-08" db="EMBL/GenBank/DDBJ databases">
        <title>Genomic Encyclopedia of Type Strains, Phase IV (KMG-IV): sequencing the most valuable type-strain genomes for metagenomic binning, comparative biology and taxonomic classification.</title>
        <authorList>
            <person name="Goeker M."/>
        </authorList>
    </citation>
    <scope>NUCLEOTIDE SEQUENCE [LARGE SCALE GENOMIC DNA]</scope>
    <source>
        <strain evidence="1 2">DSM 21458</strain>
    </source>
</reference>
<dbReference type="EMBL" id="JACHHG010000004">
    <property type="protein sequence ID" value="MBB6097842.1"/>
    <property type="molecule type" value="Genomic_DNA"/>
</dbReference>
<name>A0A841I189_9DEIO</name>
<protein>
    <submittedName>
        <fullName evidence="1">Uncharacterized protein</fullName>
    </submittedName>
</protein>
<evidence type="ECO:0000313" key="2">
    <source>
        <dbReference type="Proteomes" id="UP000569951"/>
    </source>
</evidence>
<dbReference type="AlphaFoldDB" id="A0A841I189"/>
<evidence type="ECO:0000313" key="1">
    <source>
        <dbReference type="EMBL" id="MBB6097842.1"/>
    </source>
</evidence>
<proteinExistence type="predicted"/>
<comment type="caution">
    <text evidence="1">The sequence shown here is derived from an EMBL/GenBank/DDBJ whole genome shotgun (WGS) entry which is preliminary data.</text>
</comment>
<organism evidence="1 2">
    <name type="scientific">Deinobacterium chartae</name>
    <dbReference type="NCBI Taxonomy" id="521158"/>
    <lineage>
        <taxon>Bacteria</taxon>
        <taxon>Thermotogati</taxon>
        <taxon>Deinococcota</taxon>
        <taxon>Deinococci</taxon>
        <taxon>Deinococcales</taxon>
        <taxon>Deinococcaceae</taxon>
        <taxon>Deinobacterium</taxon>
    </lineage>
</organism>
<sequence length="69" mass="8252">MRVRERWMPLRLSPHERLEVRALHFEPAMWQELERLYARAGAPEGQGRPALLRWLNHLDPHLESTQIAM</sequence>
<dbReference type="RefSeq" id="WP_183985695.1">
    <property type="nucleotide sequence ID" value="NZ_JACHHG010000004.1"/>
</dbReference>
<dbReference type="Proteomes" id="UP000569951">
    <property type="component" value="Unassembled WGS sequence"/>
</dbReference>